<dbReference type="Proteomes" id="UP000494165">
    <property type="component" value="Unassembled WGS sequence"/>
</dbReference>
<dbReference type="FunFam" id="3.90.550.10:FF:000021">
    <property type="entry name" value="Polypeptide N-acetylgalactosaminyltransferase"/>
    <property type="match status" value="1"/>
</dbReference>
<keyword evidence="7" id="KW-0812">Transmembrane</keyword>
<comment type="subcellular location">
    <subcellularLocation>
        <location evidence="2 16">Golgi apparatus membrane</location>
        <topology evidence="2 16">Single-pass type II membrane protein</topology>
    </subcellularLocation>
</comment>
<dbReference type="GO" id="GO:0030246">
    <property type="term" value="F:carbohydrate binding"/>
    <property type="evidence" value="ECO:0007669"/>
    <property type="project" value="UniProtKB-KW"/>
</dbReference>
<evidence type="ECO:0000256" key="15">
    <source>
        <dbReference type="ARBA" id="ARBA00023211"/>
    </source>
</evidence>
<name>A0A8S1DLJ1_9INSE</name>
<dbReference type="InterPro" id="IPR029044">
    <property type="entry name" value="Nucleotide-diphossugar_trans"/>
</dbReference>
<comment type="caution">
    <text evidence="18">The sequence shown here is derived from an EMBL/GenBank/DDBJ whole genome shotgun (WGS) entry which is preliminary data.</text>
</comment>
<dbReference type="OrthoDB" id="330637at2759"/>
<evidence type="ECO:0000313" key="18">
    <source>
        <dbReference type="EMBL" id="CAB3380905.1"/>
    </source>
</evidence>
<reference evidence="18 19" key="1">
    <citation type="submission" date="2020-04" db="EMBL/GenBank/DDBJ databases">
        <authorList>
            <person name="Alioto T."/>
            <person name="Alioto T."/>
            <person name="Gomez Garrido J."/>
        </authorList>
    </citation>
    <scope>NUCLEOTIDE SEQUENCE [LARGE SCALE GENOMIC DNA]</scope>
</reference>
<evidence type="ECO:0000256" key="10">
    <source>
        <dbReference type="ARBA" id="ARBA00022968"/>
    </source>
</evidence>
<evidence type="ECO:0000256" key="13">
    <source>
        <dbReference type="ARBA" id="ARBA00023136"/>
    </source>
</evidence>
<protein>
    <recommendedName>
        <fullName evidence="16">Polypeptide N-acetylgalactosaminyltransferase</fullName>
        <ecNumber evidence="16">2.4.1.-</ecNumber>
    </recommendedName>
    <alternativeName>
        <fullName evidence="16">Protein-UDP acetylgalactosaminyltransferase</fullName>
    </alternativeName>
</protein>
<keyword evidence="11" id="KW-1133">Transmembrane helix</keyword>
<keyword evidence="5 16" id="KW-0328">Glycosyltransferase</keyword>
<keyword evidence="10" id="KW-0735">Signal-anchor</keyword>
<comment type="similarity">
    <text evidence="4 16">Belongs to the glycosyltransferase 2 family. GalNAc-T subfamily.</text>
</comment>
<keyword evidence="8" id="KW-0479">Metal-binding</keyword>
<dbReference type="EMBL" id="CADEPI010000219">
    <property type="protein sequence ID" value="CAB3380905.1"/>
    <property type="molecule type" value="Genomic_DNA"/>
</dbReference>
<evidence type="ECO:0000256" key="3">
    <source>
        <dbReference type="ARBA" id="ARBA00004922"/>
    </source>
</evidence>
<keyword evidence="6 16" id="KW-0808">Transferase</keyword>
<dbReference type="Pfam" id="PF00535">
    <property type="entry name" value="Glycos_transf_2"/>
    <property type="match status" value="1"/>
</dbReference>
<evidence type="ECO:0000256" key="12">
    <source>
        <dbReference type="ARBA" id="ARBA00023034"/>
    </source>
</evidence>
<keyword evidence="19" id="KW-1185">Reference proteome</keyword>
<dbReference type="InterPro" id="IPR001173">
    <property type="entry name" value="Glyco_trans_2-like"/>
</dbReference>
<evidence type="ECO:0000313" key="19">
    <source>
        <dbReference type="Proteomes" id="UP000494165"/>
    </source>
</evidence>
<keyword evidence="9 16" id="KW-0430">Lectin</keyword>
<accession>A0A8S1DLJ1</accession>
<evidence type="ECO:0000256" key="5">
    <source>
        <dbReference type="ARBA" id="ARBA00022676"/>
    </source>
</evidence>
<organism evidence="18 19">
    <name type="scientific">Cloeon dipterum</name>
    <dbReference type="NCBI Taxonomy" id="197152"/>
    <lineage>
        <taxon>Eukaryota</taxon>
        <taxon>Metazoa</taxon>
        <taxon>Ecdysozoa</taxon>
        <taxon>Arthropoda</taxon>
        <taxon>Hexapoda</taxon>
        <taxon>Insecta</taxon>
        <taxon>Pterygota</taxon>
        <taxon>Palaeoptera</taxon>
        <taxon>Ephemeroptera</taxon>
        <taxon>Pisciforma</taxon>
        <taxon>Baetidae</taxon>
        <taxon>Cloeon</taxon>
    </lineage>
</organism>
<comment type="cofactor">
    <cofactor evidence="1 16">
        <name>Mn(2+)</name>
        <dbReference type="ChEBI" id="CHEBI:29035"/>
    </cofactor>
</comment>
<dbReference type="InterPro" id="IPR000772">
    <property type="entry name" value="Ricin_B_lectin"/>
</dbReference>
<dbReference type="GO" id="GO:0000139">
    <property type="term" value="C:Golgi membrane"/>
    <property type="evidence" value="ECO:0007669"/>
    <property type="project" value="UniProtKB-SubCell"/>
</dbReference>
<proteinExistence type="inferred from homology"/>
<evidence type="ECO:0000256" key="16">
    <source>
        <dbReference type="RuleBase" id="RU361242"/>
    </source>
</evidence>
<sequence>MAAGQSNYVDRKSGMRVIVGHYMGDKSALDNPQANLTKEILDTNMFAPRPNEGKDGSPVALAPFELHKMHQLFKINRFNLLASDRIPLNRTLPDVRKKMCASRYAPTPGLPKASIIIVFHNEAWSTLLRTVHSVINRSPSSVLKEIILVDDASERAFLKYPLEKHVSELPVAVRIFRQRERAGLVKARLRGARQARGDVLVFLDAHCEVTKGWLESLVVPISEDRKRVVCPIIDILSDDTFAYIRSFELHWGAFNWQMHFRWYSLGSSEVSHRRKDIIAPFKTPVMAGGLFAIDKEYFFEIGSYDEGMQIWGGENLELSFRVWLCGGQVLIAPCSHVGHLFRKSSPYTFPTQGGVANTLFANLARAAKVWMDDWADFYFRFNPLAAQLKDNQQLRSRVELRERLQCKSFAWYLENIWPENFLPGPGRFFGRIVHKLSGRCLKRPQNQNAVLGAASVINCISTNPPSLYQMFVVVPNGPVMTDESVCLDVRESSEGSIQGTTARLSACSQLERQKWIYHKENRTLVHKASGLCLTGPENNQNNDVTIDECAKYLAQQQWKLEEHPWK</sequence>
<evidence type="ECO:0000256" key="11">
    <source>
        <dbReference type="ARBA" id="ARBA00022989"/>
    </source>
</evidence>
<dbReference type="SUPFAM" id="SSF53448">
    <property type="entry name" value="Nucleotide-diphospho-sugar transferases"/>
    <property type="match status" value="1"/>
</dbReference>
<dbReference type="GO" id="GO:0046872">
    <property type="term" value="F:metal ion binding"/>
    <property type="evidence" value="ECO:0007669"/>
    <property type="project" value="UniProtKB-KW"/>
</dbReference>
<dbReference type="SUPFAM" id="SSF50370">
    <property type="entry name" value="Ricin B-like lectins"/>
    <property type="match status" value="1"/>
</dbReference>
<evidence type="ECO:0000256" key="4">
    <source>
        <dbReference type="ARBA" id="ARBA00005680"/>
    </source>
</evidence>
<feature type="domain" description="Ricin B lectin" evidence="17">
    <location>
        <begin position="427"/>
        <end position="561"/>
    </location>
</feature>
<dbReference type="Pfam" id="PF00652">
    <property type="entry name" value="Ricin_B_lectin"/>
    <property type="match status" value="1"/>
</dbReference>
<keyword evidence="14 16" id="KW-1015">Disulfide bond</keyword>
<evidence type="ECO:0000256" key="7">
    <source>
        <dbReference type="ARBA" id="ARBA00022692"/>
    </source>
</evidence>
<dbReference type="InterPro" id="IPR035992">
    <property type="entry name" value="Ricin_B-like_lectins"/>
</dbReference>
<dbReference type="Gene3D" id="3.90.550.10">
    <property type="entry name" value="Spore Coat Polysaccharide Biosynthesis Protein SpsA, Chain A"/>
    <property type="match status" value="1"/>
</dbReference>
<dbReference type="Gene3D" id="2.80.10.50">
    <property type="match status" value="1"/>
</dbReference>
<evidence type="ECO:0000256" key="9">
    <source>
        <dbReference type="ARBA" id="ARBA00022734"/>
    </source>
</evidence>
<dbReference type="PROSITE" id="PS50231">
    <property type="entry name" value="RICIN_B_LECTIN"/>
    <property type="match status" value="1"/>
</dbReference>
<dbReference type="CDD" id="cd02510">
    <property type="entry name" value="pp-GalNAc-T"/>
    <property type="match status" value="1"/>
</dbReference>
<dbReference type="GO" id="GO:0006493">
    <property type="term" value="P:protein O-linked glycosylation"/>
    <property type="evidence" value="ECO:0007669"/>
    <property type="project" value="TreeGrafter"/>
</dbReference>
<evidence type="ECO:0000259" key="17">
    <source>
        <dbReference type="SMART" id="SM00458"/>
    </source>
</evidence>
<dbReference type="EC" id="2.4.1.-" evidence="16"/>
<evidence type="ECO:0000256" key="8">
    <source>
        <dbReference type="ARBA" id="ARBA00022723"/>
    </source>
</evidence>
<dbReference type="PANTHER" id="PTHR11675">
    <property type="entry name" value="N-ACETYLGALACTOSAMINYLTRANSFERASE"/>
    <property type="match status" value="1"/>
</dbReference>
<keyword evidence="13" id="KW-0472">Membrane</keyword>
<evidence type="ECO:0000256" key="1">
    <source>
        <dbReference type="ARBA" id="ARBA00001936"/>
    </source>
</evidence>
<evidence type="ECO:0000256" key="14">
    <source>
        <dbReference type="ARBA" id="ARBA00023157"/>
    </source>
</evidence>
<keyword evidence="15 16" id="KW-0464">Manganese</keyword>
<dbReference type="GO" id="GO:0004653">
    <property type="term" value="F:polypeptide N-acetylgalactosaminyltransferase activity"/>
    <property type="evidence" value="ECO:0007669"/>
    <property type="project" value="UniProtKB-ARBA"/>
</dbReference>
<dbReference type="InterPro" id="IPR045885">
    <property type="entry name" value="GalNAc-T"/>
</dbReference>
<gene>
    <name evidence="18" type="ORF">CLODIP_2_CD00526</name>
</gene>
<dbReference type="SMART" id="SM00458">
    <property type="entry name" value="RICIN"/>
    <property type="match status" value="1"/>
</dbReference>
<evidence type="ECO:0000256" key="6">
    <source>
        <dbReference type="ARBA" id="ARBA00022679"/>
    </source>
</evidence>
<keyword evidence="12 16" id="KW-0333">Golgi apparatus</keyword>
<comment type="pathway">
    <text evidence="3 16">Protein modification; protein glycosylation.</text>
</comment>
<dbReference type="PANTHER" id="PTHR11675:SF118">
    <property type="entry name" value="POLYPEPTIDE N-ACETYLGALACTOSAMINYLTRANSFERASE 3"/>
    <property type="match status" value="1"/>
</dbReference>
<evidence type="ECO:0000256" key="2">
    <source>
        <dbReference type="ARBA" id="ARBA00004323"/>
    </source>
</evidence>
<dbReference type="AlphaFoldDB" id="A0A8S1DLJ1"/>